<evidence type="ECO:0000259" key="5">
    <source>
        <dbReference type="SMART" id="SM00903"/>
    </source>
</evidence>
<name>A0A3S0V3S3_9VIBR</name>
<evidence type="ECO:0000313" key="7">
    <source>
        <dbReference type="Proteomes" id="UP000268973"/>
    </source>
</evidence>
<evidence type="ECO:0000256" key="3">
    <source>
        <dbReference type="ARBA" id="ARBA00022643"/>
    </source>
</evidence>
<comment type="cofactor">
    <cofactor evidence="1">
        <name>FMN</name>
        <dbReference type="ChEBI" id="CHEBI:58210"/>
    </cofactor>
</comment>
<dbReference type="PANTHER" id="PTHR33798">
    <property type="entry name" value="FLAVOPROTEIN OXYGENASE"/>
    <property type="match status" value="1"/>
</dbReference>
<reference evidence="6 7" key="1">
    <citation type="submission" date="2018-12" db="EMBL/GenBank/DDBJ databases">
        <title>Vibrio sp. isolated from China Sea.</title>
        <authorList>
            <person name="Li Y."/>
        </authorList>
    </citation>
    <scope>NUCLEOTIDE SEQUENCE [LARGE SCALE GENOMIC DNA]</scope>
    <source>
        <strain evidence="6 7">BEI207</strain>
    </source>
</reference>
<accession>A0A3S0V3S3</accession>
<dbReference type="GO" id="GO:0016646">
    <property type="term" value="F:oxidoreductase activity, acting on the CH-NH group of donors, NAD or NADP as acceptor"/>
    <property type="evidence" value="ECO:0007669"/>
    <property type="project" value="UniProtKB-ARBA"/>
</dbReference>
<keyword evidence="7" id="KW-1185">Reference proteome</keyword>
<comment type="caution">
    <text evidence="6">The sequence shown here is derived from an EMBL/GenBank/DDBJ whole genome shotgun (WGS) entry which is preliminary data.</text>
</comment>
<keyword evidence="3" id="KW-0288">FMN</keyword>
<dbReference type="Proteomes" id="UP000268973">
    <property type="component" value="Unassembled WGS sequence"/>
</dbReference>
<dbReference type="SMART" id="SM00903">
    <property type="entry name" value="Flavin_Reduct"/>
    <property type="match status" value="1"/>
</dbReference>
<dbReference type="Pfam" id="PF01613">
    <property type="entry name" value="Flavin_Reduct"/>
    <property type="match status" value="1"/>
</dbReference>
<keyword evidence="2" id="KW-0285">Flavoprotein</keyword>
<gene>
    <name evidence="6" type="ORF">EJ063_07930</name>
</gene>
<protein>
    <submittedName>
        <fullName evidence="6">Flavin reductase</fullName>
    </submittedName>
</protein>
<dbReference type="RefSeq" id="WP_126573703.1">
    <property type="nucleotide sequence ID" value="NZ_RXZH01000002.1"/>
</dbReference>
<dbReference type="SUPFAM" id="SSF50475">
    <property type="entry name" value="FMN-binding split barrel"/>
    <property type="match status" value="1"/>
</dbReference>
<dbReference type="EMBL" id="RXZH01000002">
    <property type="protein sequence ID" value="RTZ16712.1"/>
    <property type="molecule type" value="Genomic_DNA"/>
</dbReference>
<dbReference type="InterPro" id="IPR002563">
    <property type="entry name" value="Flavin_Rdtase-like_dom"/>
</dbReference>
<dbReference type="OrthoDB" id="5293996at2"/>
<dbReference type="PANTHER" id="PTHR33798:SF5">
    <property type="entry name" value="FLAVIN REDUCTASE LIKE DOMAIN-CONTAINING PROTEIN"/>
    <property type="match status" value="1"/>
</dbReference>
<proteinExistence type="inferred from homology"/>
<comment type="similarity">
    <text evidence="4">Belongs to the flavoredoxin family.</text>
</comment>
<evidence type="ECO:0000256" key="2">
    <source>
        <dbReference type="ARBA" id="ARBA00022630"/>
    </source>
</evidence>
<dbReference type="GO" id="GO:0010181">
    <property type="term" value="F:FMN binding"/>
    <property type="evidence" value="ECO:0007669"/>
    <property type="project" value="InterPro"/>
</dbReference>
<evidence type="ECO:0000256" key="1">
    <source>
        <dbReference type="ARBA" id="ARBA00001917"/>
    </source>
</evidence>
<dbReference type="AlphaFoldDB" id="A0A3S0V3S3"/>
<evidence type="ECO:0000256" key="4">
    <source>
        <dbReference type="ARBA" id="ARBA00038054"/>
    </source>
</evidence>
<dbReference type="Gene3D" id="2.30.110.10">
    <property type="entry name" value="Electron Transport, Fmn-binding Protein, Chain A"/>
    <property type="match status" value="1"/>
</dbReference>
<evidence type="ECO:0000313" key="6">
    <source>
        <dbReference type="EMBL" id="RTZ16712.1"/>
    </source>
</evidence>
<sequence>MQQQKISSKQIADMESRYRARLINSLSGFKSANMVATVDAEGQPNLAIVSSVIHLGSNPPLLGFISRPNSVQRHTLENILQVGAFTLNSVEADFASLAHQTSARYPKHQSEFEAVGLTPQFDNEFAAPFVLESSVKIALSLKEHQTIRSNNTEMVIGQIEAIHLPREIVQPDGYLDIEGMEWVTISGLDSYHVTQRLFRLEYAKPDKALVPLSTNGEQSEWPSEPDKLS</sequence>
<organism evidence="6 7">
    <name type="scientific">Vibrio aquaticus</name>
    <dbReference type="NCBI Taxonomy" id="2496559"/>
    <lineage>
        <taxon>Bacteria</taxon>
        <taxon>Pseudomonadati</taxon>
        <taxon>Pseudomonadota</taxon>
        <taxon>Gammaproteobacteria</taxon>
        <taxon>Vibrionales</taxon>
        <taxon>Vibrionaceae</taxon>
        <taxon>Vibrio</taxon>
    </lineage>
</organism>
<feature type="domain" description="Flavin reductase like" evidence="5">
    <location>
        <begin position="26"/>
        <end position="176"/>
    </location>
</feature>
<dbReference type="InterPro" id="IPR012349">
    <property type="entry name" value="Split_barrel_FMN-bd"/>
</dbReference>